<dbReference type="Proteomes" id="UP000005222">
    <property type="component" value="Chromosome J"/>
</dbReference>
<gene>
    <name evidence="2" type="primary">Piso0_002218</name>
    <name evidence="2" type="ORF">GNLVRS01_PISO0J07247g</name>
</gene>
<accession>G8YC10</accession>
<name>G8YC10_PICSO</name>
<feature type="region of interest" description="Disordered" evidence="1">
    <location>
        <begin position="61"/>
        <end position="104"/>
    </location>
</feature>
<dbReference type="OrthoDB" id="4083131at2759"/>
<keyword evidence="3" id="KW-1185">Reference proteome</keyword>
<evidence type="ECO:0000313" key="3">
    <source>
        <dbReference type="Proteomes" id="UP000005222"/>
    </source>
</evidence>
<evidence type="ECO:0000256" key="1">
    <source>
        <dbReference type="SAM" id="MobiDB-lite"/>
    </source>
</evidence>
<dbReference type="InParanoid" id="G8YC10"/>
<dbReference type="EMBL" id="FO082050">
    <property type="protein sequence ID" value="CCE82491.1"/>
    <property type="molecule type" value="Genomic_DNA"/>
</dbReference>
<reference evidence="2 3" key="1">
    <citation type="journal article" date="2012" name="G3 (Bethesda)">
        <title>Pichia sorbitophila, an interspecies yeast hybrid reveals early steps of genome resolution following polyploidization.</title>
        <authorList>
            <person name="Leh Louis V."/>
            <person name="Despons L."/>
            <person name="Friedrich A."/>
            <person name="Martin T."/>
            <person name="Durrens P."/>
            <person name="Casaregola S."/>
            <person name="Neuveglise C."/>
            <person name="Fairhead C."/>
            <person name="Marck C."/>
            <person name="Cruz J.A."/>
            <person name="Straub M.L."/>
            <person name="Kugler V."/>
            <person name="Sacerdot C."/>
            <person name="Uzunov Z."/>
            <person name="Thierry A."/>
            <person name="Weiss S."/>
            <person name="Bleykasten C."/>
            <person name="De Montigny J."/>
            <person name="Jacques N."/>
            <person name="Jung P."/>
            <person name="Lemaire M."/>
            <person name="Mallet S."/>
            <person name="Morel G."/>
            <person name="Richard G.F."/>
            <person name="Sarkar A."/>
            <person name="Savel G."/>
            <person name="Schacherer J."/>
            <person name="Seret M.L."/>
            <person name="Talla E."/>
            <person name="Samson G."/>
            <person name="Jubin C."/>
            <person name="Poulain J."/>
            <person name="Vacherie B."/>
            <person name="Barbe V."/>
            <person name="Pelletier E."/>
            <person name="Sherman D.J."/>
            <person name="Westhof E."/>
            <person name="Weissenbach J."/>
            <person name="Baret P.V."/>
            <person name="Wincker P."/>
            <person name="Gaillardin C."/>
            <person name="Dujon B."/>
            <person name="Souciet J.L."/>
        </authorList>
    </citation>
    <scope>NUCLEOTIDE SEQUENCE [LARGE SCALE GENOMIC DNA]</scope>
    <source>
        <strain evidence="3">ATCC MYA-4447 / BCRC 22081 / CBS 7064 / NBRC 10061 / NRRL Y-12695</strain>
    </source>
</reference>
<dbReference type="AlphaFoldDB" id="G8YC10"/>
<proteinExistence type="predicted"/>
<sequence length="132" mass="15226">MLRTLTSWYKRPGKKVEGDIPDDFISDEDHQVVRFMLKEKEDSFVDIDYKKLTYAEVASLSKNKPTRDCRKQSKFFERGGSHSKGHGTMATTASREPGARGLADSVIYPERIKSDLHYKKHKQFKKKRKGSS</sequence>
<dbReference type="HOGENOM" id="CLU_1917822_0_0_1"/>
<organism evidence="2 3">
    <name type="scientific">Pichia sorbitophila (strain ATCC MYA-4447 / BCRC 22081 / CBS 7064 / NBRC 10061 / NRRL Y-12695)</name>
    <name type="common">Hybrid yeast</name>
    <dbReference type="NCBI Taxonomy" id="559304"/>
    <lineage>
        <taxon>Eukaryota</taxon>
        <taxon>Fungi</taxon>
        <taxon>Dikarya</taxon>
        <taxon>Ascomycota</taxon>
        <taxon>Saccharomycotina</taxon>
        <taxon>Pichiomycetes</taxon>
        <taxon>Debaryomycetaceae</taxon>
        <taxon>Millerozyma</taxon>
    </lineage>
</organism>
<feature type="compositionally biased region" description="Basic and acidic residues" evidence="1">
    <location>
        <begin position="65"/>
        <end position="80"/>
    </location>
</feature>
<dbReference type="OMA" id="FISDEDH"/>
<evidence type="ECO:0000313" key="2">
    <source>
        <dbReference type="EMBL" id="CCE82491.1"/>
    </source>
</evidence>
<protein>
    <submittedName>
        <fullName evidence="2">Piso0_002218 protein</fullName>
    </submittedName>
</protein>